<dbReference type="InterPro" id="IPR012616">
    <property type="entry name" value="CDP-OH_P_trans_C"/>
</dbReference>
<feature type="compositionally biased region" description="Basic residues" evidence="16">
    <location>
        <begin position="1"/>
        <end position="11"/>
    </location>
</feature>
<feature type="region of interest" description="Disordered" evidence="16">
    <location>
        <begin position="1"/>
        <end position="35"/>
    </location>
</feature>
<dbReference type="Proteomes" id="UP000548685">
    <property type="component" value="Unassembled WGS sequence"/>
</dbReference>
<dbReference type="NCBIfam" id="TIGR00473">
    <property type="entry name" value="pssA"/>
    <property type="match status" value="1"/>
</dbReference>
<feature type="transmembrane region" description="Helical" evidence="17">
    <location>
        <begin position="135"/>
        <end position="156"/>
    </location>
</feature>
<evidence type="ECO:0000256" key="2">
    <source>
        <dbReference type="ARBA" id="ARBA00004127"/>
    </source>
</evidence>
<dbReference type="PROSITE" id="PS00379">
    <property type="entry name" value="CDP_ALCOHOL_P_TRANSF"/>
    <property type="match status" value="1"/>
</dbReference>
<keyword evidence="10" id="KW-0443">Lipid metabolism</keyword>
<dbReference type="GO" id="GO:0003882">
    <property type="term" value="F:CDP-diacylglycerol-serine O-phosphatidyltransferase activity"/>
    <property type="evidence" value="ECO:0007669"/>
    <property type="project" value="UniProtKB-EC"/>
</dbReference>
<evidence type="ECO:0000259" key="18">
    <source>
        <dbReference type="Pfam" id="PF08009"/>
    </source>
</evidence>
<comment type="catalytic activity">
    <reaction evidence="1">
        <text>a CDP-1,2-diacyl-sn-glycerol + L-serine = a 1,2-diacyl-sn-glycero-3-phospho-L-serine + CMP + H(+)</text>
        <dbReference type="Rhea" id="RHEA:16913"/>
        <dbReference type="ChEBI" id="CHEBI:15378"/>
        <dbReference type="ChEBI" id="CHEBI:33384"/>
        <dbReference type="ChEBI" id="CHEBI:57262"/>
        <dbReference type="ChEBI" id="CHEBI:58332"/>
        <dbReference type="ChEBI" id="CHEBI:60377"/>
        <dbReference type="EC" id="2.7.8.8"/>
    </reaction>
</comment>
<dbReference type="InterPro" id="IPR050324">
    <property type="entry name" value="CDP-alcohol_PTase-I"/>
</dbReference>
<dbReference type="EC" id="2.7.8.8" evidence="4"/>
<feature type="transmembrane region" description="Helical" evidence="17">
    <location>
        <begin position="233"/>
        <end position="250"/>
    </location>
</feature>
<dbReference type="RefSeq" id="WP_419866797.1">
    <property type="nucleotide sequence ID" value="NZ_BAAADZ010000010.1"/>
</dbReference>
<comment type="subcellular location">
    <subcellularLocation>
        <location evidence="2">Endomembrane system</location>
        <topology evidence="2">Multi-pass membrane protein</topology>
    </subcellularLocation>
</comment>
<dbReference type="InterPro" id="IPR043130">
    <property type="entry name" value="CDP-OH_PTrfase_TM_dom"/>
</dbReference>
<keyword evidence="6" id="KW-0444">Lipid biosynthesis</keyword>
<keyword evidence="13" id="KW-1208">Phospholipid metabolism</keyword>
<dbReference type="InterPro" id="IPR048254">
    <property type="entry name" value="CDP_ALCOHOL_P_TRANSF_CS"/>
</dbReference>
<gene>
    <name evidence="19" type="ORF">FHS52_002378</name>
</gene>
<evidence type="ECO:0000256" key="17">
    <source>
        <dbReference type="SAM" id="Phobius"/>
    </source>
</evidence>
<sequence>MSQPPRKRGPRKIPGARFFPARLGPKAAEDEDEGVRSPGAGGLTLRAMLPNAITAAALCSGLTGIRFAIDAQWTYAIGLVVLAGVLDGIDGRIARLLNAQSRFGAELDSLADSISFGVAPALILFLWSLQDWPRFGWFAALAFAICCALRLARFNARIDLDDQPHKSAGFLTGVPAPVGAGLAFTPFYLWHETGIALFRDPVLMTLWLAVIAILMISNMATLSWASIRPRRSIRLPLIAFTGLAFAALLLEPWWTLAAICIAYLALMPYGLVKYGRIKQRRKFDAVASAAEPSADAA</sequence>
<evidence type="ECO:0000256" key="10">
    <source>
        <dbReference type="ARBA" id="ARBA00023098"/>
    </source>
</evidence>
<evidence type="ECO:0000256" key="9">
    <source>
        <dbReference type="ARBA" id="ARBA00022989"/>
    </source>
</evidence>
<evidence type="ECO:0000256" key="5">
    <source>
        <dbReference type="ARBA" id="ARBA00017171"/>
    </source>
</evidence>
<name>A0ABR6I0L3_9SPHN</name>
<accession>A0ABR6I0L3</accession>
<dbReference type="Pfam" id="PF01066">
    <property type="entry name" value="CDP-OH_P_transf"/>
    <property type="match status" value="1"/>
</dbReference>
<dbReference type="Gene3D" id="1.20.120.1760">
    <property type="match status" value="1"/>
</dbReference>
<dbReference type="InterPro" id="IPR000462">
    <property type="entry name" value="CDP-OH_P_trans"/>
</dbReference>
<dbReference type="InterPro" id="IPR004533">
    <property type="entry name" value="CDP-diaglyc--ser_O-PTrfase"/>
</dbReference>
<keyword evidence="12" id="KW-0594">Phospholipid biosynthesis</keyword>
<dbReference type="PANTHER" id="PTHR14269">
    <property type="entry name" value="CDP-DIACYLGLYCEROL--GLYCEROL-3-PHOSPHATE 3-PHOSPHATIDYLTRANSFERASE-RELATED"/>
    <property type="match status" value="1"/>
</dbReference>
<evidence type="ECO:0000256" key="16">
    <source>
        <dbReference type="SAM" id="MobiDB-lite"/>
    </source>
</evidence>
<evidence type="ECO:0000256" key="3">
    <source>
        <dbReference type="ARBA" id="ARBA00010441"/>
    </source>
</evidence>
<evidence type="ECO:0000256" key="8">
    <source>
        <dbReference type="ARBA" id="ARBA00022692"/>
    </source>
</evidence>
<comment type="similarity">
    <text evidence="3 15">Belongs to the CDP-alcohol phosphatidyltransferase class-I family.</text>
</comment>
<feature type="transmembrane region" description="Helical" evidence="17">
    <location>
        <begin position="202"/>
        <end position="221"/>
    </location>
</feature>
<keyword evidence="9 17" id="KW-1133">Transmembrane helix</keyword>
<evidence type="ECO:0000256" key="11">
    <source>
        <dbReference type="ARBA" id="ARBA00023136"/>
    </source>
</evidence>
<evidence type="ECO:0000313" key="20">
    <source>
        <dbReference type="Proteomes" id="UP000548685"/>
    </source>
</evidence>
<dbReference type="Pfam" id="PF08009">
    <property type="entry name" value="CDP-OH_P_tran_2"/>
    <property type="match status" value="1"/>
</dbReference>
<evidence type="ECO:0000256" key="1">
    <source>
        <dbReference type="ARBA" id="ARBA00000287"/>
    </source>
</evidence>
<dbReference type="PANTHER" id="PTHR14269:SF61">
    <property type="entry name" value="CDP-DIACYLGLYCEROL--SERINE O-PHOSPHATIDYLTRANSFERASE"/>
    <property type="match status" value="1"/>
</dbReference>
<evidence type="ECO:0000256" key="6">
    <source>
        <dbReference type="ARBA" id="ARBA00022516"/>
    </source>
</evidence>
<proteinExistence type="inferred from homology"/>
<dbReference type="EMBL" id="JACICE010000002">
    <property type="protein sequence ID" value="MBB3776409.1"/>
    <property type="molecule type" value="Genomic_DNA"/>
</dbReference>
<reference evidence="19 20" key="1">
    <citation type="submission" date="2020-08" db="EMBL/GenBank/DDBJ databases">
        <title>Genomic Encyclopedia of Type Strains, Phase IV (KMG-IV): sequencing the most valuable type-strain genomes for metagenomic binning, comparative biology and taxonomic classification.</title>
        <authorList>
            <person name="Goeker M."/>
        </authorList>
    </citation>
    <scope>NUCLEOTIDE SEQUENCE [LARGE SCALE GENOMIC DNA]</scope>
    <source>
        <strain evidence="19 20">DSM 8510</strain>
    </source>
</reference>
<organism evidence="19 20">
    <name type="scientific">Erythrobacter ramosus</name>
    <dbReference type="NCBI Taxonomy" id="35811"/>
    <lineage>
        <taxon>Bacteria</taxon>
        <taxon>Pseudomonadati</taxon>
        <taxon>Pseudomonadota</taxon>
        <taxon>Alphaproteobacteria</taxon>
        <taxon>Sphingomonadales</taxon>
        <taxon>Erythrobacteraceae</taxon>
        <taxon>Erythrobacter/Porphyrobacter group</taxon>
        <taxon>Erythrobacter</taxon>
    </lineage>
</organism>
<evidence type="ECO:0000313" key="19">
    <source>
        <dbReference type="EMBL" id="MBB3776409.1"/>
    </source>
</evidence>
<keyword evidence="20" id="KW-1185">Reference proteome</keyword>
<evidence type="ECO:0000256" key="7">
    <source>
        <dbReference type="ARBA" id="ARBA00022679"/>
    </source>
</evidence>
<feature type="transmembrane region" description="Helical" evidence="17">
    <location>
        <begin position="256"/>
        <end position="272"/>
    </location>
</feature>
<feature type="transmembrane region" description="Helical" evidence="17">
    <location>
        <begin position="168"/>
        <end position="190"/>
    </location>
</feature>
<comment type="caution">
    <text evidence="19">The sequence shown here is derived from an EMBL/GenBank/DDBJ whole genome shotgun (WGS) entry which is preliminary data.</text>
</comment>
<evidence type="ECO:0000256" key="4">
    <source>
        <dbReference type="ARBA" id="ARBA00013174"/>
    </source>
</evidence>
<feature type="domain" description="CDP-alcohol phosphatidyltransferase C-terminal" evidence="18">
    <location>
        <begin position="234"/>
        <end position="268"/>
    </location>
</feature>
<keyword evidence="11 17" id="KW-0472">Membrane</keyword>
<keyword evidence="8 17" id="KW-0812">Transmembrane</keyword>
<evidence type="ECO:0000256" key="14">
    <source>
        <dbReference type="ARBA" id="ARBA00032361"/>
    </source>
</evidence>
<keyword evidence="7 15" id="KW-0808">Transferase</keyword>
<protein>
    <recommendedName>
        <fullName evidence="5">CDP-diacylglycerol--serine O-phosphatidyltransferase</fullName>
        <ecNumber evidence="4">2.7.8.8</ecNumber>
    </recommendedName>
    <alternativeName>
        <fullName evidence="14">Phosphatidylserine synthase</fullName>
    </alternativeName>
</protein>
<evidence type="ECO:0000256" key="15">
    <source>
        <dbReference type="RuleBase" id="RU003750"/>
    </source>
</evidence>
<evidence type="ECO:0000256" key="12">
    <source>
        <dbReference type="ARBA" id="ARBA00023209"/>
    </source>
</evidence>
<evidence type="ECO:0000256" key="13">
    <source>
        <dbReference type="ARBA" id="ARBA00023264"/>
    </source>
</evidence>